<keyword evidence="6" id="KW-1185">Reference proteome</keyword>
<dbReference type="PANTHER" id="PTHR10291:SF43">
    <property type="entry name" value="DEHYDRODOLICHYL DIPHOSPHATE SYNTHASE COMPLEX SUBUNIT DHDDS"/>
    <property type="match status" value="1"/>
</dbReference>
<dbReference type="EC" id="2.5.1.-" evidence="4"/>
<dbReference type="PROSITE" id="PS01066">
    <property type="entry name" value="UPP_SYNTHASE"/>
    <property type="match status" value="1"/>
</dbReference>
<accession>A0A8H5GXZ2</accession>
<dbReference type="Pfam" id="PF01255">
    <property type="entry name" value="Prenyltransf"/>
    <property type="match status" value="1"/>
</dbReference>
<reference evidence="5 6" key="1">
    <citation type="journal article" date="2020" name="ISME J.">
        <title>Uncovering the hidden diversity of litter-decomposition mechanisms in mushroom-forming fungi.</title>
        <authorList>
            <person name="Floudas D."/>
            <person name="Bentzer J."/>
            <person name="Ahren D."/>
            <person name="Johansson T."/>
            <person name="Persson P."/>
            <person name="Tunlid A."/>
        </authorList>
    </citation>
    <scope>NUCLEOTIDE SEQUENCE [LARGE SCALE GENOMIC DNA]</scope>
    <source>
        <strain evidence="5 6">CBS 291.85</strain>
    </source>
</reference>
<dbReference type="GO" id="GO:0005783">
    <property type="term" value="C:endoplasmic reticulum"/>
    <property type="evidence" value="ECO:0007669"/>
    <property type="project" value="TreeGrafter"/>
</dbReference>
<keyword evidence="2 4" id="KW-0808">Transferase</keyword>
<dbReference type="NCBIfam" id="TIGR00055">
    <property type="entry name" value="uppS"/>
    <property type="match status" value="1"/>
</dbReference>
<dbReference type="GO" id="GO:0045547">
    <property type="term" value="F:ditrans,polycis-polyprenyl diphosphate synthase [(2E,6E)-farnesyl diphosphate specific] activity"/>
    <property type="evidence" value="ECO:0007669"/>
    <property type="project" value="TreeGrafter"/>
</dbReference>
<dbReference type="CDD" id="cd00475">
    <property type="entry name" value="Cis_IPPS"/>
    <property type="match status" value="1"/>
</dbReference>
<sequence>MRPAASAFPMFLVSVLVSFLSFILHGFAFLCRKLKLTLLAQRFFLRVLSAGPIPQHVAFIMDGNRRFARRRRWQVKDGHGEGYLALRRLLEICLRLRIRCVSVYAFAIDNFKRSPEEVDALMQLAESKLLELCEHGELLDKYGVRLNVIGRTELFPENLQAAVRKAEDITRNNSRSILNLCMPYASRDEITTAVEDSVREALVLHSTKLSTTSRENLGNEMDTLSHMDITEETITSHLMSMKRGSPPLDVLVRTSGATRLSDYMLWQGCEDTQIHFSNVYWPDFGLLDFVPIILQWQRSVWFGTRQKPVTNHRSPEVRTLRGRSAERKGIGTRLEVNKSY</sequence>
<protein>
    <recommendedName>
        <fullName evidence="4">Alkyl transferase</fullName>
        <ecNumber evidence="4">2.5.1.-</ecNumber>
    </recommendedName>
</protein>
<dbReference type="InterPro" id="IPR018520">
    <property type="entry name" value="UPP_synth-like_CS"/>
</dbReference>
<dbReference type="OrthoDB" id="4173905at2759"/>
<dbReference type="Gene3D" id="3.40.1180.10">
    <property type="entry name" value="Decaprenyl diphosphate synthase-like"/>
    <property type="match status" value="1"/>
</dbReference>
<evidence type="ECO:0000256" key="3">
    <source>
        <dbReference type="ARBA" id="ARBA00022842"/>
    </source>
</evidence>
<dbReference type="SUPFAM" id="SSF64005">
    <property type="entry name" value="Undecaprenyl diphosphate synthase"/>
    <property type="match status" value="1"/>
</dbReference>
<dbReference type="GO" id="GO:0016020">
    <property type="term" value="C:membrane"/>
    <property type="evidence" value="ECO:0007669"/>
    <property type="project" value="TreeGrafter"/>
</dbReference>
<dbReference type="GO" id="GO:0016094">
    <property type="term" value="P:polyprenol biosynthetic process"/>
    <property type="evidence" value="ECO:0007669"/>
    <property type="project" value="TreeGrafter"/>
</dbReference>
<comment type="similarity">
    <text evidence="1 4">Belongs to the UPP synthase family.</text>
</comment>
<evidence type="ECO:0000313" key="5">
    <source>
        <dbReference type="EMBL" id="KAF5372885.1"/>
    </source>
</evidence>
<feature type="transmembrane region" description="Helical" evidence="4">
    <location>
        <begin position="6"/>
        <end position="31"/>
    </location>
</feature>
<keyword evidence="4" id="KW-0812">Transmembrane</keyword>
<evidence type="ECO:0000256" key="4">
    <source>
        <dbReference type="RuleBase" id="RU363018"/>
    </source>
</evidence>
<dbReference type="GO" id="GO:1904423">
    <property type="term" value="C:dehydrodolichyl diphosphate synthase complex"/>
    <property type="evidence" value="ECO:0007669"/>
    <property type="project" value="TreeGrafter"/>
</dbReference>
<name>A0A8H5GXZ2_9AGAR</name>
<keyword evidence="3" id="KW-0460">Magnesium</keyword>
<evidence type="ECO:0000313" key="6">
    <source>
        <dbReference type="Proteomes" id="UP000559256"/>
    </source>
</evidence>
<dbReference type="HAMAP" id="MF_01139">
    <property type="entry name" value="ISPT"/>
    <property type="match status" value="1"/>
</dbReference>
<dbReference type="Proteomes" id="UP000559256">
    <property type="component" value="Unassembled WGS sequence"/>
</dbReference>
<dbReference type="GO" id="GO:0005811">
    <property type="term" value="C:lipid droplet"/>
    <property type="evidence" value="ECO:0007669"/>
    <property type="project" value="TreeGrafter"/>
</dbReference>
<dbReference type="InterPro" id="IPR001441">
    <property type="entry name" value="UPP_synth-like"/>
</dbReference>
<dbReference type="InterPro" id="IPR036424">
    <property type="entry name" value="UPP_synth-like_sf"/>
</dbReference>
<dbReference type="EMBL" id="JAACJM010000004">
    <property type="protein sequence ID" value="KAF5372885.1"/>
    <property type="molecule type" value="Genomic_DNA"/>
</dbReference>
<dbReference type="AlphaFoldDB" id="A0A8H5GXZ2"/>
<evidence type="ECO:0000256" key="1">
    <source>
        <dbReference type="ARBA" id="ARBA00005432"/>
    </source>
</evidence>
<dbReference type="PANTHER" id="PTHR10291">
    <property type="entry name" value="DEHYDRODOLICHYL DIPHOSPHATE SYNTHASE FAMILY MEMBER"/>
    <property type="match status" value="1"/>
</dbReference>
<comment type="caution">
    <text evidence="5">The sequence shown here is derived from an EMBL/GenBank/DDBJ whole genome shotgun (WGS) entry which is preliminary data.</text>
</comment>
<keyword evidence="4" id="KW-1133">Transmembrane helix</keyword>
<dbReference type="FunFam" id="3.40.1180.10:FF:000005">
    <property type="entry name" value="Alkyl transferase"/>
    <property type="match status" value="1"/>
</dbReference>
<evidence type="ECO:0000256" key="2">
    <source>
        <dbReference type="ARBA" id="ARBA00022679"/>
    </source>
</evidence>
<proteinExistence type="inferred from homology"/>
<gene>
    <name evidence="5" type="ORF">D9758_001515</name>
</gene>
<organism evidence="5 6">
    <name type="scientific">Tetrapyrgos nigripes</name>
    <dbReference type="NCBI Taxonomy" id="182062"/>
    <lineage>
        <taxon>Eukaryota</taxon>
        <taxon>Fungi</taxon>
        <taxon>Dikarya</taxon>
        <taxon>Basidiomycota</taxon>
        <taxon>Agaricomycotina</taxon>
        <taxon>Agaricomycetes</taxon>
        <taxon>Agaricomycetidae</taxon>
        <taxon>Agaricales</taxon>
        <taxon>Marasmiineae</taxon>
        <taxon>Marasmiaceae</taxon>
        <taxon>Tetrapyrgos</taxon>
    </lineage>
</organism>
<keyword evidence="4" id="KW-0472">Membrane</keyword>